<feature type="transmembrane region" description="Helical" evidence="2">
    <location>
        <begin position="76"/>
        <end position="95"/>
    </location>
</feature>
<evidence type="ECO:0000256" key="1">
    <source>
        <dbReference type="SAM" id="MobiDB-lite"/>
    </source>
</evidence>
<dbReference type="Proteomes" id="UP001595704">
    <property type="component" value="Unassembled WGS sequence"/>
</dbReference>
<evidence type="ECO:0000313" key="4">
    <source>
        <dbReference type="Proteomes" id="UP001595704"/>
    </source>
</evidence>
<dbReference type="RefSeq" id="WP_191320345.1">
    <property type="nucleotide sequence ID" value="NZ_BNCG01000016.1"/>
</dbReference>
<name>A0ABV7UPI0_9HYPH</name>
<evidence type="ECO:0000256" key="2">
    <source>
        <dbReference type="SAM" id="Phobius"/>
    </source>
</evidence>
<keyword evidence="4" id="KW-1185">Reference proteome</keyword>
<feature type="region of interest" description="Disordered" evidence="1">
    <location>
        <begin position="1"/>
        <end position="60"/>
    </location>
</feature>
<keyword evidence="2" id="KW-0812">Transmembrane</keyword>
<feature type="compositionally biased region" description="Basic and acidic residues" evidence="1">
    <location>
        <begin position="38"/>
        <end position="49"/>
    </location>
</feature>
<protein>
    <submittedName>
        <fullName evidence="3">Uncharacterized protein</fullName>
    </submittedName>
</protein>
<gene>
    <name evidence="3" type="ORF">ACFONL_21475</name>
</gene>
<sequence length="96" mass="9933">MADAAGRDVAASGGGFAPVHAADQYSHGQTPHSHAHGHSHDRVHGDAHAHSHAPAARNLPQQPGFSLMRASLAERLLLAAALSALLWIAIAGVLWS</sequence>
<evidence type="ECO:0000313" key="3">
    <source>
        <dbReference type="EMBL" id="MFC3639914.1"/>
    </source>
</evidence>
<dbReference type="EMBL" id="JBHRYC010000111">
    <property type="protein sequence ID" value="MFC3639914.1"/>
    <property type="molecule type" value="Genomic_DNA"/>
</dbReference>
<comment type="caution">
    <text evidence="3">The sequence shown here is derived from an EMBL/GenBank/DDBJ whole genome shotgun (WGS) entry which is preliminary data.</text>
</comment>
<accession>A0ABV7UPI0</accession>
<proteinExistence type="predicted"/>
<keyword evidence="2" id="KW-1133">Transmembrane helix</keyword>
<keyword evidence="2" id="KW-0472">Membrane</keyword>
<organism evidence="3 4">
    <name type="scientific">Camelimonas fluminis</name>
    <dbReference type="NCBI Taxonomy" id="1576911"/>
    <lineage>
        <taxon>Bacteria</taxon>
        <taxon>Pseudomonadati</taxon>
        <taxon>Pseudomonadota</taxon>
        <taxon>Alphaproteobacteria</taxon>
        <taxon>Hyphomicrobiales</taxon>
        <taxon>Chelatococcaceae</taxon>
        <taxon>Camelimonas</taxon>
    </lineage>
</organism>
<reference evidence="4" key="1">
    <citation type="journal article" date="2019" name="Int. J. Syst. Evol. Microbiol.">
        <title>The Global Catalogue of Microorganisms (GCM) 10K type strain sequencing project: providing services to taxonomists for standard genome sequencing and annotation.</title>
        <authorList>
            <consortium name="The Broad Institute Genomics Platform"/>
            <consortium name="The Broad Institute Genome Sequencing Center for Infectious Disease"/>
            <person name="Wu L."/>
            <person name="Ma J."/>
        </authorList>
    </citation>
    <scope>NUCLEOTIDE SEQUENCE [LARGE SCALE GENOMIC DNA]</scope>
    <source>
        <strain evidence="4">KCTC 42282</strain>
    </source>
</reference>